<evidence type="ECO:0000313" key="1">
    <source>
        <dbReference type="EMBL" id="TYG56836.1"/>
    </source>
</evidence>
<reference evidence="1 2" key="1">
    <citation type="submission" date="2019-06" db="EMBL/GenBank/DDBJ databases">
        <title>WGS assembly of Gossypium darwinii.</title>
        <authorList>
            <person name="Chen Z.J."/>
            <person name="Sreedasyam A."/>
            <person name="Ando A."/>
            <person name="Song Q."/>
            <person name="De L."/>
            <person name="Hulse-Kemp A."/>
            <person name="Ding M."/>
            <person name="Ye W."/>
            <person name="Kirkbride R."/>
            <person name="Jenkins J."/>
            <person name="Plott C."/>
            <person name="Lovell J."/>
            <person name="Lin Y.-M."/>
            <person name="Vaughn R."/>
            <person name="Liu B."/>
            <person name="Li W."/>
            <person name="Simpson S."/>
            <person name="Scheffler B."/>
            <person name="Saski C."/>
            <person name="Grover C."/>
            <person name="Hu G."/>
            <person name="Conover J."/>
            <person name="Carlson J."/>
            <person name="Shu S."/>
            <person name="Boston L."/>
            <person name="Williams M."/>
            <person name="Peterson D."/>
            <person name="Mcgee K."/>
            <person name="Jones D."/>
            <person name="Wendel J."/>
            <person name="Stelly D."/>
            <person name="Grimwood J."/>
            <person name="Schmutz J."/>
        </authorList>
    </citation>
    <scope>NUCLEOTIDE SEQUENCE [LARGE SCALE GENOMIC DNA]</scope>
    <source>
        <strain evidence="1">1808015.09</strain>
    </source>
</reference>
<dbReference type="Proteomes" id="UP000323506">
    <property type="component" value="Chromosome D08"/>
</dbReference>
<dbReference type="EMBL" id="CM017708">
    <property type="protein sequence ID" value="TYG56836.1"/>
    <property type="molecule type" value="Genomic_DNA"/>
</dbReference>
<keyword evidence="2" id="KW-1185">Reference proteome</keyword>
<gene>
    <name evidence="1" type="ORF">ES288_D08G095600v1</name>
</gene>
<proteinExistence type="predicted"/>
<sequence>MTDVLLEDIIREVDQDNIVQQIQNMMTHDKSDRETVLVRRMHQDGLLDVVCLKH</sequence>
<accession>A0A5D2BMS6</accession>
<name>A0A5D2BMS6_GOSDA</name>
<organism evidence="1 2">
    <name type="scientific">Gossypium darwinii</name>
    <name type="common">Darwin's cotton</name>
    <name type="synonym">Gossypium barbadense var. darwinii</name>
    <dbReference type="NCBI Taxonomy" id="34276"/>
    <lineage>
        <taxon>Eukaryota</taxon>
        <taxon>Viridiplantae</taxon>
        <taxon>Streptophyta</taxon>
        <taxon>Embryophyta</taxon>
        <taxon>Tracheophyta</taxon>
        <taxon>Spermatophyta</taxon>
        <taxon>Magnoliopsida</taxon>
        <taxon>eudicotyledons</taxon>
        <taxon>Gunneridae</taxon>
        <taxon>Pentapetalae</taxon>
        <taxon>rosids</taxon>
        <taxon>malvids</taxon>
        <taxon>Malvales</taxon>
        <taxon>Malvaceae</taxon>
        <taxon>Malvoideae</taxon>
        <taxon>Gossypium</taxon>
    </lineage>
</organism>
<protein>
    <submittedName>
        <fullName evidence="1">Uncharacterized protein</fullName>
    </submittedName>
</protein>
<evidence type="ECO:0000313" key="2">
    <source>
        <dbReference type="Proteomes" id="UP000323506"/>
    </source>
</evidence>
<dbReference type="AlphaFoldDB" id="A0A5D2BMS6"/>